<keyword evidence="2" id="KW-0833">Ubl conjugation pathway</keyword>
<dbReference type="PROSITE" id="PS50181">
    <property type="entry name" value="FBOX"/>
    <property type="match status" value="1"/>
</dbReference>
<dbReference type="SUPFAM" id="SSF81383">
    <property type="entry name" value="F-box domain"/>
    <property type="match status" value="1"/>
</dbReference>
<evidence type="ECO:0000259" key="3">
    <source>
        <dbReference type="PROSITE" id="PS50181"/>
    </source>
</evidence>
<accession>A0A8J6AYM6</accession>
<dbReference type="InterPro" id="IPR001810">
    <property type="entry name" value="F-box_dom"/>
</dbReference>
<dbReference type="CDD" id="cd22137">
    <property type="entry name" value="F-box_FBXW12"/>
    <property type="match status" value="1"/>
</dbReference>
<dbReference type="PANTHER" id="PTHR46550:SF2">
    <property type="entry name" value="EXPRESSED SEQUENCE C85627-RELATED"/>
    <property type="match status" value="1"/>
</dbReference>
<name>A0A8J6AYM6_GALPY</name>
<keyword evidence="5" id="KW-1185">Reference proteome</keyword>
<dbReference type="Gene3D" id="1.20.1280.50">
    <property type="match status" value="1"/>
</dbReference>
<dbReference type="Proteomes" id="UP000700334">
    <property type="component" value="Unassembled WGS sequence"/>
</dbReference>
<dbReference type="Pfam" id="PF12937">
    <property type="entry name" value="F-box-like"/>
    <property type="match status" value="1"/>
</dbReference>
<feature type="non-terminal residue" evidence="4">
    <location>
        <position position="1"/>
    </location>
</feature>
<dbReference type="InterPro" id="IPR052121">
    <property type="entry name" value="F-box_SCF_Substrate_Recog"/>
</dbReference>
<reference evidence="4" key="1">
    <citation type="journal article" date="2021" name="Evol. Appl.">
        <title>The genome of the Pyrenean desman and the effects of bottlenecks and inbreeding on the genomic landscape of an endangered species.</title>
        <authorList>
            <person name="Escoda L."/>
            <person name="Castresana J."/>
        </authorList>
    </citation>
    <scope>NUCLEOTIDE SEQUENCE</scope>
    <source>
        <strain evidence="4">IBE-C5619</strain>
    </source>
</reference>
<dbReference type="PANTHER" id="PTHR46550">
    <property type="entry name" value="F-BOX ONLY PROTEIN 3"/>
    <property type="match status" value="1"/>
</dbReference>
<comment type="caution">
    <text evidence="4">The sequence shown here is derived from an EMBL/GenBank/DDBJ whole genome shotgun (WGS) entry which is preliminary data.</text>
</comment>
<dbReference type="SMART" id="SM00256">
    <property type="entry name" value="FBOX"/>
    <property type="match status" value="1"/>
</dbReference>
<evidence type="ECO:0000313" key="4">
    <source>
        <dbReference type="EMBL" id="KAG8524020.1"/>
    </source>
</evidence>
<dbReference type="OrthoDB" id="63265at2759"/>
<gene>
    <name evidence="4" type="ORF">J0S82_002122</name>
</gene>
<organism evidence="4 5">
    <name type="scientific">Galemys pyrenaicus</name>
    <name type="common">Iberian desman</name>
    <name type="synonym">Pyrenean desman</name>
    <dbReference type="NCBI Taxonomy" id="202257"/>
    <lineage>
        <taxon>Eukaryota</taxon>
        <taxon>Metazoa</taxon>
        <taxon>Chordata</taxon>
        <taxon>Craniata</taxon>
        <taxon>Vertebrata</taxon>
        <taxon>Euteleostomi</taxon>
        <taxon>Mammalia</taxon>
        <taxon>Eutheria</taxon>
        <taxon>Laurasiatheria</taxon>
        <taxon>Eulipotyphla</taxon>
        <taxon>Talpidae</taxon>
        <taxon>Galemys</taxon>
    </lineage>
</organism>
<feature type="domain" description="F-box" evidence="3">
    <location>
        <begin position="1"/>
        <end position="45"/>
    </location>
</feature>
<dbReference type="Gene3D" id="2.130.10.10">
    <property type="entry name" value="YVTN repeat-like/Quinoprotein amine dehydrogenase"/>
    <property type="match status" value="1"/>
</dbReference>
<evidence type="ECO:0000313" key="5">
    <source>
        <dbReference type="Proteomes" id="UP000700334"/>
    </source>
</evidence>
<dbReference type="InterPro" id="IPR015943">
    <property type="entry name" value="WD40/YVTN_repeat-like_dom_sf"/>
</dbReference>
<dbReference type="SUPFAM" id="SSF50978">
    <property type="entry name" value="WD40 repeat-like"/>
    <property type="match status" value="1"/>
</dbReference>
<evidence type="ECO:0000256" key="1">
    <source>
        <dbReference type="ARBA" id="ARBA00004906"/>
    </source>
</evidence>
<dbReference type="EMBL" id="JAGFMF010011397">
    <property type="protein sequence ID" value="KAG8524020.1"/>
    <property type="molecule type" value="Genomic_DNA"/>
</dbReference>
<dbReference type="AlphaFoldDB" id="A0A8J6AYM6"/>
<evidence type="ECO:0000256" key="2">
    <source>
        <dbReference type="ARBA" id="ARBA00022786"/>
    </source>
</evidence>
<proteinExistence type="predicted"/>
<dbReference type="InterPro" id="IPR036322">
    <property type="entry name" value="WD40_repeat_dom_sf"/>
</dbReference>
<comment type="pathway">
    <text evidence="1">Protein modification; protein ubiquitination.</text>
</comment>
<dbReference type="GO" id="GO:0005737">
    <property type="term" value="C:cytoplasm"/>
    <property type="evidence" value="ECO:0007669"/>
    <property type="project" value="TreeGrafter"/>
</dbReference>
<protein>
    <submittedName>
        <fullName evidence="4">F-box/WD repeat-containing protein 12</fullName>
    </submittedName>
</protein>
<sequence>METQFPEVPLLRIFSFLDVYSLLQVSQVNRYWNEIAQTDSLWRNLCLRKWRFCDFSDQCLGTKTWKQFFFSQTKQERRMALAQPEDFNYKEVTANLGLLGTMAYLSGSGHTMTGQEKSIICIVSSKRVLSTWDVQKGIMIWSSPVQDESIMNLTTLPQLYLAFTIDFGGIIKVWNCQDRDALATFAIPKANFSLEPCLTKYGAFLMVGNSEGDIYTLTVPELRSVSTVNAFTYSIDFLHASPDRNWLFACGTYQHILPRVFFTKSLLRPLEDKAPLSLSLPLSSCYKACWAPRRPDRLILMFRRDSSKKTGFTTFDLTAVKNGDRIVIQANQIASFMLPAHMENPIWMGVSDGNMIAFDSGPYLFVFTINGLLLQRFQSHRKNIDNLWADPVHILTTSTDDSLHLYMWEEEGRYPYLRSCCHLVQMASDMTPSCYVSKSICDNMSIVCVVSKLRGSSN</sequence>
<dbReference type="InterPro" id="IPR036047">
    <property type="entry name" value="F-box-like_dom_sf"/>
</dbReference>